<name>A0A3S5B4V8_9PLAT</name>
<keyword evidence="3" id="KW-1185">Reference proteome</keyword>
<evidence type="ECO:0000256" key="1">
    <source>
        <dbReference type="SAM" id="MobiDB-lite"/>
    </source>
</evidence>
<accession>A0A3S5B4V8</accession>
<organism evidence="2 3">
    <name type="scientific">Protopolystoma xenopodis</name>
    <dbReference type="NCBI Taxonomy" id="117903"/>
    <lineage>
        <taxon>Eukaryota</taxon>
        <taxon>Metazoa</taxon>
        <taxon>Spiralia</taxon>
        <taxon>Lophotrochozoa</taxon>
        <taxon>Platyhelminthes</taxon>
        <taxon>Monogenea</taxon>
        <taxon>Polyopisthocotylea</taxon>
        <taxon>Polystomatidea</taxon>
        <taxon>Polystomatidae</taxon>
        <taxon>Protopolystoma</taxon>
    </lineage>
</organism>
<dbReference type="SUPFAM" id="SSF82199">
    <property type="entry name" value="SET domain"/>
    <property type="match status" value="1"/>
</dbReference>
<evidence type="ECO:0000313" key="2">
    <source>
        <dbReference type="EMBL" id="VEL36478.1"/>
    </source>
</evidence>
<proteinExistence type="predicted"/>
<dbReference type="Proteomes" id="UP000784294">
    <property type="component" value="Unassembled WGS sequence"/>
</dbReference>
<dbReference type="EMBL" id="CAAALY010252323">
    <property type="protein sequence ID" value="VEL36478.1"/>
    <property type="molecule type" value="Genomic_DNA"/>
</dbReference>
<evidence type="ECO:0000313" key="3">
    <source>
        <dbReference type="Proteomes" id="UP000784294"/>
    </source>
</evidence>
<comment type="caution">
    <text evidence="2">The sequence shown here is derived from an EMBL/GenBank/DDBJ whole genome shotgun (WGS) entry which is preliminary data.</text>
</comment>
<dbReference type="OrthoDB" id="616263at2759"/>
<dbReference type="AlphaFoldDB" id="A0A3S5B4V8"/>
<protein>
    <recommendedName>
        <fullName evidence="4">SET domain-containing protein</fullName>
    </recommendedName>
</protein>
<feature type="compositionally biased region" description="Polar residues" evidence="1">
    <location>
        <begin position="37"/>
        <end position="54"/>
    </location>
</feature>
<evidence type="ECO:0008006" key="4">
    <source>
        <dbReference type="Google" id="ProtNLM"/>
    </source>
</evidence>
<dbReference type="Gene3D" id="2.170.270.10">
    <property type="entry name" value="SET domain"/>
    <property type="match status" value="1"/>
</dbReference>
<feature type="compositionally biased region" description="Basic residues" evidence="1">
    <location>
        <begin position="18"/>
        <end position="32"/>
    </location>
</feature>
<feature type="region of interest" description="Disordered" evidence="1">
    <location>
        <begin position="1"/>
        <end position="69"/>
    </location>
</feature>
<gene>
    <name evidence="2" type="ORF">PXEA_LOCUS29918</name>
</gene>
<reference evidence="2" key="1">
    <citation type="submission" date="2018-11" db="EMBL/GenBank/DDBJ databases">
        <authorList>
            <consortium name="Pathogen Informatics"/>
        </authorList>
    </citation>
    <scope>NUCLEOTIDE SEQUENCE</scope>
</reference>
<dbReference type="InterPro" id="IPR046341">
    <property type="entry name" value="SET_dom_sf"/>
</dbReference>
<feature type="compositionally biased region" description="Basic and acidic residues" evidence="1">
    <location>
        <begin position="1"/>
        <end position="12"/>
    </location>
</feature>
<sequence length="274" mass="31090">MLPRSDDVHHMTDVNLARFHRNRRRLPRKQRKHESSSKANQQLVKMNRPSSSGGTDLRISSPKSFTRSGSVTPPMNLIEFGQLYPNSTRRFDSNIYSGSSPKTLRYLLYVAPGAVLSDAVAFSFPVYECHSLCSCHQSSFYPVPSIQRPLACSNRLVGLLLEALKLEDKYFPSTDNAVNQASYLLLSPEMPNPVVNSRSRSHSGPNYLDFVHFQLETFDTCLPRKGLGVRCRRTIQKGELVTIYLGEVVPLAVARWRNRKQLSRLGHTYGKPWH</sequence>